<evidence type="ECO:0000313" key="3">
    <source>
        <dbReference type="Proteomes" id="UP001339167"/>
    </source>
</evidence>
<accession>A0ABU7JE43</accession>
<dbReference type="EMBL" id="JAUGZK010000002">
    <property type="protein sequence ID" value="MEE2023303.1"/>
    <property type="molecule type" value="Genomic_DNA"/>
</dbReference>
<feature type="signal peptide" evidence="1">
    <location>
        <begin position="1"/>
        <end position="21"/>
    </location>
</feature>
<name>A0ABU7JE43_9GAMM</name>
<dbReference type="InterPro" id="IPR026387">
    <property type="entry name" value="OMP_w_GlyGly"/>
</dbReference>
<proteinExistence type="predicted"/>
<gene>
    <name evidence="2" type="ORF">QWF21_03525</name>
</gene>
<evidence type="ECO:0000313" key="2">
    <source>
        <dbReference type="EMBL" id="MEE2023303.1"/>
    </source>
</evidence>
<protein>
    <submittedName>
        <fullName evidence="2">TIGR04219 family outer membrane beta-barrel protein</fullName>
    </submittedName>
</protein>
<keyword evidence="1" id="KW-0732">Signal</keyword>
<dbReference type="NCBIfam" id="TIGR04219">
    <property type="entry name" value="OMP_w_GlyGly"/>
    <property type="match status" value="1"/>
</dbReference>
<reference evidence="2 3" key="1">
    <citation type="submission" date="2023-06" db="EMBL/GenBank/DDBJ databases">
        <title>Alkalimonas sp., MEB004 an alkaliphilic bacterium isolated from Lonar Lake, India.</title>
        <authorList>
            <person name="Joshi A."/>
            <person name="Thite S."/>
        </authorList>
    </citation>
    <scope>NUCLEOTIDE SEQUENCE [LARGE SCALE GENOMIC DNA]</scope>
    <source>
        <strain evidence="2 3">MEB004</strain>
    </source>
</reference>
<dbReference type="Proteomes" id="UP001339167">
    <property type="component" value="Unassembled WGS sequence"/>
</dbReference>
<keyword evidence="3" id="KW-1185">Reference proteome</keyword>
<evidence type="ECO:0000256" key="1">
    <source>
        <dbReference type="SAM" id="SignalP"/>
    </source>
</evidence>
<feature type="chain" id="PRO_5046669442" evidence="1">
    <location>
        <begin position="22"/>
        <end position="249"/>
    </location>
</feature>
<dbReference type="RefSeq" id="WP_330086657.1">
    <property type="nucleotide sequence ID" value="NZ_JAUGZK010000002.1"/>
</dbReference>
<comment type="caution">
    <text evidence="2">The sequence shown here is derived from an EMBL/GenBank/DDBJ whole genome shotgun (WGS) entry which is preliminary data.</text>
</comment>
<organism evidence="2 3">
    <name type="scientific">Alkalimonas mucilaginosa</name>
    <dbReference type="NCBI Taxonomy" id="3057676"/>
    <lineage>
        <taxon>Bacteria</taxon>
        <taxon>Pseudomonadati</taxon>
        <taxon>Pseudomonadota</taxon>
        <taxon>Gammaproteobacteria</taxon>
        <taxon>Alkalimonas</taxon>
    </lineage>
</organism>
<sequence length="249" mass="26886">MKAKHAMFILLPALLSAPAYADFFAVKVQLDSWQASADGSFGQTGASSPFDFRSKNQLSLGMALEHPIPLLPNLAVRYQNLKHSGRAELAQTYALGGQSFAVGSQLNSTLDVSHLDAILYYELLDNSLFELDFGAMVKRVHGDAKAHNQAGLSGEQSIKGSIPMLYTAARLTLPGTGWQLFAEANGVTSGRHQVRDISAGLAFQLVDMMLMDAGVRLGYRSSKVELDNMQGVSTNMDYSGVFVGFAVNF</sequence>